<dbReference type="HOGENOM" id="CLU_1731880_0_0_1"/>
<organism evidence="1 2">
    <name type="scientific">Marssonina brunnea f. sp. multigermtubi (strain MB_m1)</name>
    <name type="common">Marssonina leaf spot fungus</name>
    <dbReference type="NCBI Taxonomy" id="1072389"/>
    <lineage>
        <taxon>Eukaryota</taxon>
        <taxon>Fungi</taxon>
        <taxon>Dikarya</taxon>
        <taxon>Ascomycota</taxon>
        <taxon>Pezizomycotina</taxon>
        <taxon>Leotiomycetes</taxon>
        <taxon>Helotiales</taxon>
        <taxon>Drepanopezizaceae</taxon>
        <taxon>Drepanopeziza</taxon>
    </lineage>
</organism>
<sequence length="151" mass="16076">MCSRARILSARLAIGCFPRGILVTGPARLVDARTAFRANGCSRAATASRSVSVAEPALEESRCAWLAGLALPLLPVLHCPQSNLLNRRKINKLVQRIDRNNVITRPMLTMPGDENVQTTATELAWNGSAYACCCSASAPGNAQACDPSILV</sequence>
<protein>
    <submittedName>
        <fullName evidence="1">Uncharacterized protein</fullName>
    </submittedName>
</protein>
<dbReference type="EMBL" id="JH921430">
    <property type="protein sequence ID" value="EKD19941.1"/>
    <property type="molecule type" value="Genomic_DNA"/>
</dbReference>
<evidence type="ECO:0000313" key="2">
    <source>
        <dbReference type="Proteomes" id="UP000006753"/>
    </source>
</evidence>
<dbReference type="OrthoDB" id="6077919at2759"/>
<dbReference type="Proteomes" id="UP000006753">
    <property type="component" value="Unassembled WGS sequence"/>
</dbReference>
<gene>
    <name evidence="1" type="ORF">MBM_01893</name>
</gene>
<dbReference type="KEGG" id="mbe:MBM_01893"/>
<keyword evidence="2" id="KW-1185">Reference proteome</keyword>
<dbReference type="AlphaFoldDB" id="K1X3Z2"/>
<proteinExistence type="predicted"/>
<name>K1X3Z2_MARBU</name>
<evidence type="ECO:0000313" key="1">
    <source>
        <dbReference type="EMBL" id="EKD19941.1"/>
    </source>
</evidence>
<reference evidence="1 2" key="1">
    <citation type="journal article" date="2012" name="BMC Genomics">
        <title>Sequencing the genome of Marssonina brunnea reveals fungus-poplar co-evolution.</title>
        <authorList>
            <person name="Zhu S."/>
            <person name="Cao Y.-Z."/>
            <person name="Jiang C."/>
            <person name="Tan B.-Y."/>
            <person name="Wang Z."/>
            <person name="Feng S."/>
            <person name="Zhang L."/>
            <person name="Su X.-H."/>
            <person name="Brejova B."/>
            <person name="Vinar T."/>
            <person name="Xu M."/>
            <person name="Wang M.-X."/>
            <person name="Zhang S.-G."/>
            <person name="Huang M.-R."/>
            <person name="Wu R."/>
            <person name="Zhou Y."/>
        </authorList>
    </citation>
    <scope>NUCLEOTIDE SEQUENCE [LARGE SCALE GENOMIC DNA]</scope>
    <source>
        <strain evidence="1 2">MB_m1</strain>
    </source>
</reference>
<dbReference type="InParanoid" id="K1X3Z2"/>
<accession>K1X3Z2</accession>